<feature type="transmembrane region" description="Helical" evidence="6">
    <location>
        <begin position="24"/>
        <end position="43"/>
    </location>
</feature>
<dbReference type="SMART" id="SM00644">
    <property type="entry name" value="Ami_2"/>
    <property type="match status" value="1"/>
</dbReference>
<evidence type="ECO:0000259" key="7">
    <source>
        <dbReference type="SMART" id="SM00644"/>
    </source>
</evidence>
<accession>A0ABZ1WIY4</accession>
<dbReference type="EMBL" id="CP108482">
    <property type="protein sequence ID" value="WUS60862.1"/>
    <property type="molecule type" value="Genomic_DNA"/>
</dbReference>
<evidence type="ECO:0000256" key="6">
    <source>
        <dbReference type="SAM" id="Phobius"/>
    </source>
</evidence>
<gene>
    <name evidence="8" type="ORF">OG469_38455</name>
</gene>
<feature type="compositionally biased region" description="Basic and acidic residues" evidence="5">
    <location>
        <begin position="124"/>
        <end position="145"/>
    </location>
</feature>
<dbReference type="InterPro" id="IPR051206">
    <property type="entry name" value="NAMLAA_amidase_2"/>
</dbReference>
<dbReference type="Gene3D" id="3.40.80.10">
    <property type="entry name" value="Peptidoglycan recognition protein-like"/>
    <property type="match status" value="1"/>
</dbReference>
<dbReference type="InterPro" id="IPR002502">
    <property type="entry name" value="Amidase_domain"/>
</dbReference>
<keyword evidence="4" id="KW-0961">Cell wall biogenesis/degradation</keyword>
<dbReference type="CDD" id="cd06583">
    <property type="entry name" value="PGRP"/>
    <property type="match status" value="1"/>
</dbReference>
<evidence type="ECO:0000256" key="3">
    <source>
        <dbReference type="ARBA" id="ARBA00022801"/>
    </source>
</evidence>
<protein>
    <recommendedName>
        <fullName evidence="2">N-acetylmuramoyl-L-alanine amidase</fullName>
        <ecNumber evidence="2">3.5.1.28</ecNumber>
    </recommendedName>
</protein>
<dbReference type="SUPFAM" id="SSF55846">
    <property type="entry name" value="N-acetylmuramoyl-L-alanine amidase-like"/>
    <property type="match status" value="1"/>
</dbReference>
<dbReference type="InterPro" id="IPR036505">
    <property type="entry name" value="Amidase/PGRP_sf"/>
</dbReference>
<sequence>MTNLSAPPDGAPLPTHRRKRRLRIPMVVGAAVVASATTFALLADAGTTKAAVTGPDSLQRGFADAAGEFHVPQSVLLALSYQQTRWESHGGEPSTTGNYNVMGLTQVDLAEVAKAIKSGPGPEADGRGDGAPVRKDPPPVEVKDSPALHTLDKAAKLIGRPAGQLKSDPAQSVRGAAALLAKYQKDAGRPASEDPAAWYEAVARFSESTDSAGGKAFADRVFDTVKIGARRTTADGQLVVLAPAPAVPAGTDVALTPRASADGQGTAPAPATKPGGAPAPSAPSAARSTPAAPKSPARATGSPASRSAAVSRSTLGAVEGAADATPECPAALGCDYRPAAYALTNAADPTSYGNYSVGNRPADGDAIQYIVIHDTEGGFDGSVATFQNPTTQASAHYIVRSSDGHVSQLVNTKDVAWHAGNKSVNMHSIGVEHEGYAFPTTKPTWYSEQLYQSSATLVRYLADRFGVPLDRQHIIGHDDVPGPTEALISGMHWDPGTFWDWNHYMDLLGAPVQANTGGPLLAGGKVTIAPAFDASNTPPVDGTAARPQNFVYLRTQPAADAPLVNGGTTQAADVRAKAVAGTSFVVAEQQGDWTAVWYGGKKAWFANPGGRAGTADNRTGQTVLTPRQGLASVPVYGRFYPELSKYPAGIDTSNLTPAPYTSVTVPAGQSYLALGPEPVKGDYYYTQNINGDAPNDRTMVVGDDTYYPIRYNHRLAYLKASDVEVRSAVTPPPSGYTPAGPTRLLDTRDGTGGRSGKVGGGQSVVLQVAGAPLGGGKSVPADVTAVVLNVTATDPTAPSYVAVYPDGQPRSSASNLNFTAGQTIPNLVVVPVINGKVDLYNNYGDVHLIADVTGYYSPNGTSKLSTAGPARLLDTRDGTGGRSGKVGGGQSVVLQVAGAPLGGGKSVPADVTAVVLNVTATDPTAPSYVAVYPDGQPRSSASNLNFTAGQTIPNLVVVPVINGKVDLYNNYGDVHLIADISSYYTTGGGSSFVSAGPTRLLDTRNGTGARAGKLQGGQSLALQVTGRSGVPANVTAVVLNVTATDPTAPSFVAVFPDGQQRTSASNLNFTAGQTIPNLVVVPVINGKVDLYNNFGDVHLIADVAGYYTAG</sequence>
<reference evidence="8 9" key="1">
    <citation type="submission" date="2022-10" db="EMBL/GenBank/DDBJ databases">
        <title>The complete genomes of actinobacterial strains from the NBC collection.</title>
        <authorList>
            <person name="Joergensen T.S."/>
            <person name="Alvarez Arevalo M."/>
            <person name="Sterndorff E.B."/>
            <person name="Faurdal D."/>
            <person name="Vuksanovic O."/>
            <person name="Mourched A.-S."/>
            <person name="Charusanti P."/>
            <person name="Shaw S."/>
            <person name="Blin K."/>
            <person name="Weber T."/>
        </authorList>
    </citation>
    <scope>NUCLEOTIDE SEQUENCE [LARGE SCALE GENOMIC DNA]</scope>
    <source>
        <strain evidence="8 9">NBC_01247</strain>
    </source>
</reference>
<feature type="region of interest" description="Disordered" evidence="5">
    <location>
        <begin position="117"/>
        <end position="145"/>
    </location>
</feature>
<organism evidence="8 9">
    <name type="scientific">Kitasatospora herbaricolor</name>
    <dbReference type="NCBI Taxonomy" id="68217"/>
    <lineage>
        <taxon>Bacteria</taxon>
        <taxon>Bacillati</taxon>
        <taxon>Actinomycetota</taxon>
        <taxon>Actinomycetes</taxon>
        <taxon>Kitasatosporales</taxon>
        <taxon>Streptomycetaceae</taxon>
        <taxon>Kitasatospora</taxon>
    </lineage>
</organism>
<dbReference type="PANTHER" id="PTHR30417">
    <property type="entry name" value="N-ACETYLMURAMOYL-L-ALANINE AMIDASE AMID"/>
    <property type="match status" value="1"/>
</dbReference>
<feature type="region of interest" description="Disordered" evidence="5">
    <location>
        <begin position="256"/>
        <end position="311"/>
    </location>
</feature>
<keyword evidence="6" id="KW-0812">Transmembrane</keyword>
<keyword evidence="6" id="KW-1133">Transmembrane helix</keyword>
<dbReference type="PANTHER" id="PTHR30417:SF1">
    <property type="entry name" value="N-ACETYLMURAMOYL-L-ALANINE AMIDASE AMID"/>
    <property type="match status" value="1"/>
</dbReference>
<dbReference type="RefSeq" id="WP_329493035.1">
    <property type="nucleotide sequence ID" value="NZ_CP108460.1"/>
</dbReference>
<dbReference type="GO" id="GO:0008745">
    <property type="term" value="F:N-acetylmuramoyl-L-alanine amidase activity"/>
    <property type="evidence" value="ECO:0007669"/>
    <property type="project" value="UniProtKB-EC"/>
</dbReference>
<dbReference type="EC" id="3.5.1.28" evidence="2"/>
<keyword evidence="6" id="KW-0472">Membrane</keyword>
<feature type="domain" description="N-acetylmuramoyl-L-alanine amidase" evidence="7">
    <location>
        <begin position="355"/>
        <end position="496"/>
    </location>
</feature>
<evidence type="ECO:0000313" key="9">
    <source>
        <dbReference type="Proteomes" id="UP001432014"/>
    </source>
</evidence>
<keyword evidence="9" id="KW-1185">Reference proteome</keyword>
<keyword evidence="3 8" id="KW-0378">Hydrolase</keyword>
<name>A0ABZ1WIY4_9ACTN</name>
<evidence type="ECO:0000313" key="8">
    <source>
        <dbReference type="EMBL" id="WUS60862.1"/>
    </source>
</evidence>
<dbReference type="Proteomes" id="UP001432014">
    <property type="component" value="Chromosome"/>
</dbReference>
<evidence type="ECO:0000256" key="1">
    <source>
        <dbReference type="ARBA" id="ARBA00001561"/>
    </source>
</evidence>
<comment type="catalytic activity">
    <reaction evidence="1">
        <text>Hydrolyzes the link between N-acetylmuramoyl residues and L-amino acid residues in certain cell-wall glycopeptides.</text>
        <dbReference type="EC" id="3.5.1.28"/>
    </reaction>
</comment>
<dbReference type="Pfam" id="PF01510">
    <property type="entry name" value="Amidase_2"/>
    <property type="match status" value="1"/>
</dbReference>
<feature type="compositionally biased region" description="Low complexity" evidence="5">
    <location>
        <begin position="266"/>
        <end position="311"/>
    </location>
</feature>
<feature type="region of interest" description="Disordered" evidence="5">
    <location>
        <begin position="728"/>
        <end position="759"/>
    </location>
</feature>
<evidence type="ECO:0000256" key="5">
    <source>
        <dbReference type="SAM" id="MobiDB-lite"/>
    </source>
</evidence>
<proteinExistence type="predicted"/>
<evidence type="ECO:0000256" key="2">
    <source>
        <dbReference type="ARBA" id="ARBA00011901"/>
    </source>
</evidence>
<evidence type="ECO:0000256" key="4">
    <source>
        <dbReference type="ARBA" id="ARBA00023316"/>
    </source>
</evidence>